<evidence type="ECO:0000256" key="4">
    <source>
        <dbReference type="ARBA" id="ARBA00023136"/>
    </source>
</evidence>
<dbReference type="InterPro" id="IPR033985">
    <property type="entry name" value="SusD-like_N"/>
</dbReference>
<comment type="similarity">
    <text evidence="2">Belongs to the SusD family.</text>
</comment>
<dbReference type="InterPro" id="IPR012944">
    <property type="entry name" value="SusD_RagB_dom"/>
</dbReference>
<accession>A0A1I0PLS6</accession>
<dbReference type="AlphaFoldDB" id="A0A1I0PLS6"/>
<name>A0A1I0PLS6_9BACT</name>
<evidence type="ECO:0000313" key="8">
    <source>
        <dbReference type="EMBL" id="SEW15384.1"/>
    </source>
</evidence>
<dbReference type="Proteomes" id="UP000199310">
    <property type="component" value="Unassembled WGS sequence"/>
</dbReference>
<comment type="subcellular location">
    <subcellularLocation>
        <location evidence="1">Cell outer membrane</location>
    </subcellularLocation>
</comment>
<sequence>MKKIAYTIAALIIISGCKKQDEFLDKKYNLGDVVPKTLEDFQGLLNNDGVFNATYSSLGNISSDFYFLNDADYSTLQPTERNLYAWKKEIFEDGYNGDWNAAYKRIFYSNVILEKLNDVVKSQDNDIQYNQIKGTALFMRAYSHYQLVQCFSIPYANATDESLGIPYKISSDVNIKNGRMPAKEVYNNILKDLKLAVNLLPFRASFKTQPDKNSSRALLAKIYHAIGDYNSSYYYSDTVILDNPMLIDYSTINTAPFFPFSSLIKTNPEILFYASNSSYRILGPFGPAQVDSNLYRSFSNDDLRKTLYYMNNAITNNRIVYRGSYAGGAQFGGLLTSEMYFIKAEASIRKGRVEEGISLLNKLLLTRFKPGRFTPYGILSSAEALKILFREKGLELSFVGQVRWEDLRRLNTEPTYSSILRRRISNVDYELAPNSPRYALPIPNSELQINNLPQNPR</sequence>
<dbReference type="SUPFAM" id="SSF48452">
    <property type="entry name" value="TPR-like"/>
    <property type="match status" value="1"/>
</dbReference>
<protein>
    <submittedName>
        <fullName evidence="8">SusD family protein</fullName>
    </submittedName>
</protein>
<dbReference type="Pfam" id="PF07980">
    <property type="entry name" value="SusD_RagB"/>
    <property type="match status" value="1"/>
</dbReference>
<evidence type="ECO:0000259" key="7">
    <source>
        <dbReference type="Pfam" id="PF14322"/>
    </source>
</evidence>
<keyword evidence="4" id="KW-0472">Membrane</keyword>
<feature type="domain" description="SusD-like N-terminal" evidence="7">
    <location>
        <begin position="23"/>
        <end position="223"/>
    </location>
</feature>
<evidence type="ECO:0000256" key="1">
    <source>
        <dbReference type="ARBA" id="ARBA00004442"/>
    </source>
</evidence>
<evidence type="ECO:0000256" key="3">
    <source>
        <dbReference type="ARBA" id="ARBA00022729"/>
    </source>
</evidence>
<dbReference type="Pfam" id="PF14322">
    <property type="entry name" value="SusD-like_3"/>
    <property type="match status" value="1"/>
</dbReference>
<feature type="domain" description="RagB/SusD" evidence="6">
    <location>
        <begin position="336"/>
        <end position="456"/>
    </location>
</feature>
<dbReference type="PROSITE" id="PS51257">
    <property type="entry name" value="PROKAR_LIPOPROTEIN"/>
    <property type="match status" value="1"/>
</dbReference>
<evidence type="ECO:0000259" key="6">
    <source>
        <dbReference type="Pfam" id="PF07980"/>
    </source>
</evidence>
<gene>
    <name evidence="8" type="ORF">SAMN04488122_0860</name>
</gene>
<proteinExistence type="inferred from homology"/>
<dbReference type="GO" id="GO:0009279">
    <property type="term" value="C:cell outer membrane"/>
    <property type="evidence" value="ECO:0007669"/>
    <property type="project" value="UniProtKB-SubCell"/>
</dbReference>
<dbReference type="STRING" id="29529.SAMN04488122_0860"/>
<keyword evidence="9" id="KW-1185">Reference proteome</keyword>
<evidence type="ECO:0000256" key="2">
    <source>
        <dbReference type="ARBA" id="ARBA00006275"/>
    </source>
</evidence>
<keyword evidence="3" id="KW-0732">Signal</keyword>
<dbReference type="Gene3D" id="1.25.40.390">
    <property type="match status" value="1"/>
</dbReference>
<organism evidence="8 9">
    <name type="scientific">Chitinophaga arvensicola</name>
    <dbReference type="NCBI Taxonomy" id="29529"/>
    <lineage>
        <taxon>Bacteria</taxon>
        <taxon>Pseudomonadati</taxon>
        <taxon>Bacteroidota</taxon>
        <taxon>Chitinophagia</taxon>
        <taxon>Chitinophagales</taxon>
        <taxon>Chitinophagaceae</taxon>
        <taxon>Chitinophaga</taxon>
    </lineage>
</organism>
<keyword evidence="5" id="KW-0998">Cell outer membrane</keyword>
<evidence type="ECO:0000256" key="5">
    <source>
        <dbReference type="ARBA" id="ARBA00023237"/>
    </source>
</evidence>
<dbReference type="EMBL" id="FOJG01000001">
    <property type="protein sequence ID" value="SEW15384.1"/>
    <property type="molecule type" value="Genomic_DNA"/>
</dbReference>
<dbReference type="RefSeq" id="WP_089891010.1">
    <property type="nucleotide sequence ID" value="NZ_FOJG01000001.1"/>
</dbReference>
<evidence type="ECO:0000313" key="9">
    <source>
        <dbReference type="Proteomes" id="UP000199310"/>
    </source>
</evidence>
<dbReference type="InterPro" id="IPR011990">
    <property type="entry name" value="TPR-like_helical_dom_sf"/>
</dbReference>
<reference evidence="9" key="1">
    <citation type="submission" date="2016-10" db="EMBL/GenBank/DDBJ databases">
        <authorList>
            <person name="Varghese N."/>
            <person name="Submissions S."/>
        </authorList>
    </citation>
    <scope>NUCLEOTIDE SEQUENCE [LARGE SCALE GENOMIC DNA]</scope>
    <source>
        <strain evidence="9">DSM 3695</strain>
    </source>
</reference>
<dbReference type="OrthoDB" id="653598at2"/>